<feature type="compositionally biased region" description="Basic residues" evidence="1">
    <location>
        <begin position="240"/>
        <end position="254"/>
    </location>
</feature>
<dbReference type="AlphaFoldDB" id="A0A8H3GQ75"/>
<feature type="region of interest" description="Disordered" evidence="1">
    <location>
        <begin position="227"/>
        <end position="287"/>
    </location>
</feature>
<proteinExistence type="predicted"/>
<feature type="compositionally biased region" description="Polar residues" evidence="1">
    <location>
        <begin position="573"/>
        <end position="586"/>
    </location>
</feature>
<feature type="signal peptide" evidence="3">
    <location>
        <begin position="1"/>
        <end position="25"/>
    </location>
</feature>
<organism evidence="4 5">
    <name type="scientific">Rhizoctonia solani</name>
    <dbReference type="NCBI Taxonomy" id="456999"/>
    <lineage>
        <taxon>Eukaryota</taxon>
        <taxon>Fungi</taxon>
        <taxon>Dikarya</taxon>
        <taxon>Basidiomycota</taxon>
        <taxon>Agaricomycotina</taxon>
        <taxon>Agaricomycetes</taxon>
        <taxon>Cantharellales</taxon>
        <taxon>Ceratobasidiaceae</taxon>
        <taxon>Rhizoctonia</taxon>
    </lineage>
</organism>
<evidence type="ECO:0000256" key="3">
    <source>
        <dbReference type="SAM" id="SignalP"/>
    </source>
</evidence>
<evidence type="ECO:0000256" key="2">
    <source>
        <dbReference type="SAM" id="Phobius"/>
    </source>
</evidence>
<feature type="chain" id="PRO_5034652212" evidence="3">
    <location>
        <begin position="26"/>
        <end position="604"/>
    </location>
</feature>
<keyword evidence="2" id="KW-0812">Transmembrane</keyword>
<gene>
    <name evidence="4" type="ORF">RDB_LOCUS89307</name>
</gene>
<accession>A0A8H3GQ75</accession>
<name>A0A8H3GQ75_9AGAM</name>
<evidence type="ECO:0000256" key="1">
    <source>
        <dbReference type="SAM" id="MobiDB-lite"/>
    </source>
</evidence>
<dbReference type="Proteomes" id="UP000663888">
    <property type="component" value="Unassembled WGS sequence"/>
</dbReference>
<keyword evidence="2" id="KW-0472">Membrane</keyword>
<reference evidence="4" key="1">
    <citation type="submission" date="2021-01" db="EMBL/GenBank/DDBJ databases">
        <authorList>
            <person name="Kaushik A."/>
        </authorList>
    </citation>
    <scope>NUCLEOTIDE SEQUENCE</scope>
    <source>
        <strain evidence="4">AG4-R118</strain>
    </source>
</reference>
<comment type="caution">
    <text evidence="4">The sequence shown here is derived from an EMBL/GenBank/DDBJ whole genome shotgun (WGS) entry which is preliminary data.</text>
</comment>
<feature type="compositionally biased region" description="Polar residues" evidence="1">
    <location>
        <begin position="135"/>
        <end position="149"/>
    </location>
</feature>
<feature type="region of interest" description="Disordered" evidence="1">
    <location>
        <begin position="126"/>
        <end position="182"/>
    </location>
</feature>
<protein>
    <submittedName>
        <fullName evidence="4">Uncharacterized protein</fullName>
    </submittedName>
</protein>
<keyword evidence="2" id="KW-1133">Transmembrane helix</keyword>
<dbReference type="EMBL" id="CAJMWX010001052">
    <property type="protein sequence ID" value="CAE6460654.1"/>
    <property type="molecule type" value="Genomic_DNA"/>
</dbReference>
<evidence type="ECO:0000313" key="5">
    <source>
        <dbReference type="Proteomes" id="UP000663888"/>
    </source>
</evidence>
<keyword evidence="3" id="KW-0732">Signal</keyword>
<evidence type="ECO:0000313" key="4">
    <source>
        <dbReference type="EMBL" id="CAE6460654.1"/>
    </source>
</evidence>
<feature type="region of interest" description="Disordered" evidence="1">
    <location>
        <begin position="564"/>
        <end position="604"/>
    </location>
</feature>
<feature type="transmembrane region" description="Helical" evidence="2">
    <location>
        <begin position="76"/>
        <end position="96"/>
    </location>
</feature>
<sequence length="604" mass="66386">MTAAIPPFKLIVSILLAILSFSVHSLRTLLSQYIINSSNRQVHNLAPDSNTVQHFHGPVNIHNHYTRHYPEQLDSFVWAGYLLGALLLGFVLGYGFKPASDPSVKPENERACHNVGRTPPIASGRLLCLDAPSEPGTSSSAPNATSARNQRGKQLPSGHSSPLPPRTPCEIKESYAAPSGKDRMPSLAMVISGSQFEDKGDSEGYDLLSMSGSRALSPSIVRARASLVQASLPTNTNDRRQKRSKPKSNPRPKARLIQVPRLDPIDPEVRHPHRGSTPNTVETRPVERKPSLKDTLFGNPRVILEPIVWFILIVAVDSPGSDLQDPVHDLGFWEKMLKDPALASESIHSIVLAGEDATPEKIKEGLAQLYRKAGALGIDVFPNLVVYLTGAGDADQNSMQLLGGQFISEEDINQWLWELRANFERAMPITLVLDICRTNKDKPSAQMHRGVGLIYSASLGEKAHALRFKAEQNAPYSSFMLAFVIASSVSPASTSAEFVVAIEQRLNQLTGFIRSYALNHNDEDPGHQQPDWSQAGDLSPFLRLARMLSRTTVVREAHKFITQMSHFREEDTPSGSTPEYSPSPTDRTTHHLRGTSTRLPVMGS</sequence>